<name>A0A1G4SQN7_9HYPH</name>
<dbReference type="STRING" id="177413.SAMN05660859_2420"/>
<feature type="region of interest" description="Disordered" evidence="1">
    <location>
        <begin position="61"/>
        <end position="96"/>
    </location>
</feature>
<reference evidence="3" key="1">
    <citation type="submission" date="2016-10" db="EMBL/GenBank/DDBJ databases">
        <authorList>
            <person name="Varghese N."/>
            <person name="Submissions S."/>
        </authorList>
    </citation>
    <scope>NUCLEOTIDE SEQUENCE [LARGE SCALE GENOMIC DNA]</scope>
    <source>
        <strain evidence="3">CGMCC 1.1761</strain>
    </source>
</reference>
<protein>
    <submittedName>
        <fullName evidence="2">Uncharacterized protein</fullName>
    </submittedName>
</protein>
<organism evidence="2 3">
    <name type="scientific">Ancylobacter rudongensis</name>
    <dbReference type="NCBI Taxonomy" id="177413"/>
    <lineage>
        <taxon>Bacteria</taxon>
        <taxon>Pseudomonadati</taxon>
        <taxon>Pseudomonadota</taxon>
        <taxon>Alphaproteobacteria</taxon>
        <taxon>Hyphomicrobiales</taxon>
        <taxon>Xanthobacteraceae</taxon>
        <taxon>Ancylobacter</taxon>
    </lineage>
</organism>
<feature type="compositionally biased region" description="Gly residues" evidence="1">
    <location>
        <begin position="61"/>
        <end position="71"/>
    </location>
</feature>
<feature type="compositionally biased region" description="Low complexity" evidence="1">
    <location>
        <begin position="256"/>
        <end position="323"/>
    </location>
</feature>
<evidence type="ECO:0000313" key="2">
    <source>
        <dbReference type="EMBL" id="SCW71534.1"/>
    </source>
</evidence>
<evidence type="ECO:0000313" key="3">
    <source>
        <dbReference type="Proteomes" id="UP000198889"/>
    </source>
</evidence>
<accession>A0A1G4SQN7</accession>
<feature type="compositionally biased region" description="Low complexity" evidence="1">
    <location>
        <begin position="331"/>
        <end position="347"/>
    </location>
</feature>
<feature type="region of interest" description="Disordered" evidence="1">
    <location>
        <begin position="248"/>
        <end position="371"/>
    </location>
</feature>
<gene>
    <name evidence="2" type="ORF">SAMN05660859_2420</name>
</gene>
<sequence length="371" mass="36988">MGIGDVGSRNVGNAEQVNGPVRQGRHGRTQMGRAHHWLALPALALLLAGCAGSGIGGGDGNDGPMGAGNSGDQGVFGSSMETTTVAPTGGSAAASGTVGAGTAAVTAGDADPSAFTCPPVQVRAGAAAWQVTEPSDGGVRYQATLGQFSRECRFSAPDMNMRVGIQGRVLLGPKGGPGKLTVPIRLAVVEEGPAPKSVWTKFYSVPVEVGPNVMQVDFGLVADDVNFPRPTPGLSERYVLYVGFDPQGKEEKPVRARPTTPRAQPQAQRPAPAATAAPRATQAATPAATATPRQIAPATAPAATAAPRTSPSAPTSTVQTAPATPAPAAPAPAATAPATPAPATSAPAPAPDNSQTQWIGAPAPSTGGFSQ</sequence>
<feature type="compositionally biased region" description="Low complexity" evidence="1">
    <location>
        <begin position="82"/>
        <end position="96"/>
    </location>
</feature>
<dbReference type="EMBL" id="FMTP01000003">
    <property type="protein sequence ID" value="SCW71534.1"/>
    <property type="molecule type" value="Genomic_DNA"/>
</dbReference>
<keyword evidence="3" id="KW-1185">Reference proteome</keyword>
<dbReference type="Proteomes" id="UP000198889">
    <property type="component" value="Unassembled WGS sequence"/>
</dbReference>
<proteinExistence type="predicted"/>
<evidence type="ECO:0000256" key="1">
    <source>
        <dbReference type="SAM" id="MobiDB-lite"/>
    </source>
</evidence>
<dbReference type="AlphaFoldDB" id="A0A1G4SQN7"/>
<feature type="region of interest" description="Disordered" evidence="1">
    <location>
        <begin position="1"/>
        <end position="28"/>
    </location>
</feature>